<reference evidence="2 3" key="1">
    <citation type="submission" date="2017-12" db="EMBL/GenBank/DDBJ databases">
        <title>Sequencing, de novo assembly and annotation of complete genome of a new Thraustochytrid species, strain FCC1311.</title>
        <authorList>
            <person name="Sedici K."/>
            <person name="Godart F."/>
            <person name="Aiese Cigliano R."/>
            <person name="Sanseverino W."/>
            <person name="Barakat M."/>
            <person name="Ortet P."/>
            <person name="Marechal E."/>
            <person name="Cagnac O."/>
            <person name="Amato A."/>
        </authorList>
    </citation>
    <scope>NUCLEOTIDE SEQUENCE [LARGE SCALE GENOMIC DNA]</scope>
</reference>
<dbReference type="OrthoDB" id="514977at2759"/>
<organism evidence="2 3">
    <name type="scientific">Hondaea fermentalgiana</name>
    <dbReference type="NCBI Taxonomy" id="2315210"/>
    <lineage>
        <taxon>Eukaryota</taxon>
        <taxon>Sar</taxon>
        <taxon>Stramenopiles</taxon>
        <taxon>Bigyra</taxon>
        <taxon>Labyrinthulomycetes</taxon>
        <taxon>Thraustochytrida</taxon>
        <taxon>Thraustochytriidae</taxon>
        <taxon>Hondaea</taxon>
    </lineage>
</organism>
<name>A0A2R5GU19_9STRA</name>
<keyword evidence="1" id="KW-0812">Transmembrane</keyword>
<keyword evidence="3" id="KW-1185">Reference proteome</keyword>
<gene>
    <name evidence="2" type="ORF">FCC1311_105892</name>
</gene>
<dbReference type="Proteomes" id="UP000241890">
    <property type="component" value="Unassembled WGS sequence"/>
</dbReference>
<keyword evidence="1" id="KW-0472">Membrane</keyword>
<dbReference type="InParanoid" id="A0A2R5GU19"/>
<evidence type="ECO:0000313" key="3">
    <source>
        <dbReference type="Proteomes" id="UP000241890"/>
    </source>
</evidence>
<dbReference type="EMBL" id="BEYU01000189">
    <property type="protein sequence ID" value="GBG34366.1"/>
    <property type="molecule type" value="Genomic_DNA"/>
</dbReference>
<feature type="transmembrane region" description="Helical" evidence="1">
    <location>
        <begin position="67"/>
        <end position="86"/>
    </location>
</feature>
<comment type="caution">
    <text evidence="2">The sequence shown here is derived from an EMBL/GenBank/DDBJ whole genome shotgun (WGS) entry which is preliminary data.</text>
</comment>
<accession>A0A2R5GU19</accession>
<dbReference type="AlphaFoldDB" id="A0A2R5GU19"/>
<protein>
    <submittedName>
        <fullName evidence="2">Uncharacterized protein</fullName>
    </submittedName>
</protein>
<evidence type="ECO:0000313" key="2">
    <source>
        <dbReference type="EMBL" id="GBG34366.1"/>
    </source>
</evidence>
<evidence type="ECO:0000256" key="1">
    <source>
        <dbReference type="SAM" id="Phobius"/>
    </source>
</evidence>
<proteinExistence type="predicted"/>
<keyword evidence="1" id="KW-1133">Transmembrane helix</keyword>
<sequence length="1051" mass="119533">MLRPALSVNVSGGTGGGDGLGSNVSKGFRDDDEVKMAFNEVRKNPHSSRETSAFASSKGDKDVKSRAVCIALILIVLATVAVWASTTASLMMTSPIAKFALDDVNLDEVLSQRQARTATCINELSLRHSLQGKSQHAGDIEECPQVQWLAHPDHRWQDMKILVVIMATPEAVPQLDEWLGHDWLHVIIVKDTGRNNGFQLSHRHEKLARYVVELEADSPFLGSLDGRRRHWTAVARALQPLRMRNYKYTWFPETNVRMDVQSVQRMLHIAAFYDVRAGHPALGTSLGSRISAEKNSKIRGLAPVQWSGNAVEWVAGIGTVAPFFRSDAVPEVLTLLGSSLIWSMSCGPEIILGEFMAMSGARLAVISAVNYDYHSMENQDKMNACMKLHGNVISTSSMDAYRQLIAKSCPWCISTSTDAQAFAASLQQLPMDPNLPPRWRSQRFLHESRFRVLAIVVGGDDLRFEHLSGYEQFDIALVYTGTSGATFRAFSKDADFAYRLRGDKFTVARRILLEIDNWAANYEYVWFPDSNVDMTVLSLQQLVNVASRMKVTLAHPAWTRMGAREKEHVHLQDEPAFEQRQGMSVHFVNRMPMDAPLLRVDAVEYLLPTLIGDGTFLDILWPQLLRKPLTAIVDAAPYLQRATSVAPRGHETPEQLLHYGCVEDFPIKMGDKITRFQFQMLVRRNEDKDWCSIEPYRHWIDELRKPTDGVAVEEHTLAWEERALSTLRVDPTLLPLWWGQQRLAKVRGRNLIIVVAGDNSLHREWASNPSFDLCVVYFGNNMNIFKEYQEESTYAFNVKGMKWQLVRYALNNIDYRRYEYVWLPDDDITMHPDLVAKMFDLAVLYDVRLGQPAVHSFGAHYHHHVVRGNWSIHFVNFIEIMVPLLRVDSIEYLFPLWNLDMVESGYGLDSLWPQFLRRKMYGVFDATPCNHTGGKIMGGRKDTFYSRLKMDPVEELRLTMTPYDCFELWNVTEILGHVTIEEHNAAFPKMQLTAQRFTPGPKLAKERLHVRDTHMVKLPSLKAINKVQLSGSGRKTFLLPRRARSEFESGA</sequence>